<feature type="compositionally biased region" description="Low complexity" evidence="1">
    <location>
        <begin position="833"/>
        <end position="852"/>
    </location>
</feature>
<name>A0A182FGL3_ANOAL</name>
<feature type="region of interest" description="Disordered" evidence="1">
    <location>
        <begin position="2738"/>
        <end position="2762"/>
    </location>
</feature>
<feature type="region of interest" description="Disordered" evidence="1">
    <location>
        <begin position="1384"/>
        <end position="1447"/>
    </location>
</feature>
<feature type="region of interest" description="Disordered" evidence="1">
    <location>
        <begin position="446"/>
        <end position="550"/>
    </location>
</feature>
<feature type="region of interest" description="Disordered" evidence="1">
    <location>
        <begin position="630"/>
        <end position="911"/>
    </location>
</feature>
<sequence length="2847" mass="302991">MPAGERAGNCCGPRNSSKQHQMTPKNKPFVNSAIHELEKKLSSATAKLSCQQQPDSSYQQSSQSSSSFSAQHNHLHQGPIQHSPALLHPQQGRYYAPPQQQQQQRQHPDHFYATTASVVVSPVPNESSSLQAILQVIRAEKQQELNQHQHHVHQQHQHGEKRVRHREQQRAVAKHCDLYIATATTNERTSTASPVADQTRPVPHHHPHQQQQHHRSSSPSQTLPPLSQPKFSAVNFRRVQRHPPVSYPKRPLVTQRSLGSPPSVNVGSSYSPSASGSTGGAGGATSSNNYAVPGAGLFERHRRAPHRRHESAFLKTRSKTISDFFGPESTPVSRLLNIICQEKEAERVAHIMNQQQQQQQHYHTRSAAVNGVASGGASSHGSTRETRSASGSGSSSRTLVATATSNSGSDSGSGSAPVLVDPSFAAKDIDRIVKYKADRRKPIYLRNNVHENENERLEPSKRVRTSSSGPATSRQPDANESVSPVHRKTAVTTVQPKAIRTTRSSRLRAAATHATETKPTTKPAVVTGNDESLRSTTLAARTSPKHSTTGPIRKALASVGLRSGKLLSSVTRRETGAVPVVNKALLPTAVPAKSSVAASGGTSSGGENGGKRLVPSIAVNMKQRLKTTTETIKGAVATERSSALQTKRTTAKKEPIGSGSAVGSGVPASNDTNGPEDDEPVSKPTAPVPISKLRRLTFFENPPQPNDTAADGNDRSTQEPPPSLGTLRSRTSTLKLSHSGRPEVAALPKDVNGLSPVTGSATGTPKPALKGATLESPSKDKSAKRKSFLNRSQTEESANGGARSANATATTPPTEQRYQRRPKLPLGSPDILSSSNRSSPVKSSSSVGDKSPTISPKPAMSPAKLSSPDTITNRHFAASSTGTSPVRICSRLSSCGSTTNSSPAFAQSRSPPLAYHMEQARRELLVTSPPRLKRPVVAPVRNASVSPPIVTVGTSVDSNQNGAKAPLVNEEQPMADAAPSPDVEQVVPAIGVEGEVREEDLVLQERVASPAVLVAEEEEEIDEISEEQSSSIGQYSKFSQILKSPTLESNSLCRLMGDLALEDEESFRGEEVVNGEPEVEIVEEEQKPAARPLSVPSDTGLEAEAKSSRESLTPETEQMEAGPSGLCSASSSSVTFVAADDEDEDDDDEYDNDDGHSGMVATQFATGGAGPREYIAVVDESMPAPSNRILYDDQFNDEFMVIENSPKSQLIHSLDEADIIVLRDHDADYADAPPSRPSSSGSYREGSKKLLKMSSVEHFERKSLSPQRSKQSVSPIFRAKSMDEGSGGNLASSSSSAATGTAAGTSANHIVSILKRKTVESTVSSASNNASPVTFSPSVVDTPIRSNRKQGILKKRCSLDESRYSRSHSPDDRSILVRHTRRNSFEDGSAGSSSSNSTVATQQQQHGILKQNRSYESREDVSGGGSAGSASRNSTVGGTASSGSGSAGSGALCVSHGILKKKNDSSSTSTPSEQPKHVSIAQAVIMAAAEICQDMLMDDEEGDGLGGGYDIKPILKSDHQAPLAPKPILKKKYSSESEEIRPILKSSRKSSREENSDSEEMKRSILKIDSPRRRCYVDQQGGPAGDLMVCSMGSSTSSDSAPSAGQLSLNRSLELPDSVSAPVVPQVTNIEKPIISVAERIMNMEKFLSGANSSSSGGAGPSSSRHGVSALSRRESFRYKTQPVTTSELNSVQQRHQQQQQQQEQAQQESQNVSCQLVEPIAAAASSDGVQSESQCGEAHVERAVCDDALDPAREPHDADCAVASANPGTIGVSSVKFVTGGEQETDQGAAVQENHSEEPSPSVEPEPAKEPQRTLAPEHSCLRSSLELLIQRSHSADRAAPADREEPKPSSSSFELLSPTTLGTAESNSHSIISGEFNLASLSSDSGVQLGRPSSRGGTDELSTTDFVSPVKTSDSEKSPSKKTLDGDVDDDLLVVVDVLGEVEEDAQLLEIQEQQQQQQQHSENHGRRRSAGGTLLLSPTSSLCSSLGRCQPRPSSSNSSSASSTGGDGRIVAGAEPATLGVASGVVVRRKLPGSSASSDNSGSSSDLSDRESGPRSIGCDDDGTMFGGCVGFGRNGSSCGGGGSGSGDDGTDKGFLRRSNSVRERASMFAQLESKLKEKENPMLGRPNVPRPRRAPQFNTQTVSPTDVERSNNAINSGLTSYAQRNSLIPPASTTIMNPSTTTTTTNSNIISDDSGTEFDPSTLKVSKKVKLFSGGCLIVAGDDESGHTKRLTLLGESKENGAMDLTPTTVRRKKPLQKTRCGGVGKVVLPKFLNDSNNNNNNNSNGEPTQHQNGHCSEREQTELNQIARPKVDTIRRKFMSVQSTPKAIENGTSHSTCPASGCDRDGDDASGSDSNVDSGKENNYDSGVENTNGSPSNRPPLGQQQQPQQQQDSGTVMALKRNFLNGTAKPKSPHPKDGAVLDISSELDGLVVKGKVSRMANQWNRVRMKLDVSSILKTSGTTFETPPSPARNESAKVQQQQQQQHRLEDPSYPESPGNSTLDGTLSQTINNTSAFSRSYSRRSGGGAKFALIENRFAKYFGMAAGQQSDSTEPKSMESSLKRNESVRENRSSSYCFKPMTPRPRSQSMPKESLLLQKQKLDSMIIAIAASNYGLEPMADRWRTGHTKLVDTVDELNITTEDLSTADTDFDKLFVASPRKPPAAYLPPNAQKLPFMAELKGGILKSKSGCVGLFPADLNSELKSRLKKSTHSAVSNLKKSTTVSSIDGVGSLLYPSHPHAANNGSSSESEDDEDGVAPGKNLAKMLRNVSNTANSSAAPPPSYIPLPIASGASPFHRSTAAAATATQSTQGGEGDSAIPGGGFSRDSISKNPAVARRRRQNEG</sequence>
<feature type="compositionally biased region" description="Low complexity" evidence="1">
    <location>
        <begin position="1591"/>
        <end position="1603"/>
    </location>
</feature>
<feature type="region of interest" description="Disordered" evidence="1">
    <location>
        <begin position="1751"/>
        <end position="1870"/>
    </location>
</feature>
<feature type="compositionally biased region" description="Polar residues" evidence="1">
    <location>
        <begin position="14"/>
        <end position="24"/>
    </location>
</feature>
<feature type="compositionally biased region" description="Low complexity" evidence="1">
    <location>
        <begin position="49"/>
        <end position="71"/>
    </location>
</feature>
<evidence type="ECO:0000313" key="2">
    <source>
        <dbReference type="EnsemblMetazoa" id="AALB005654-PA"/>
    </source>
</evidence>
<feature type="compositionally biased region" description="Low complexity" evidence="1">
    <location>
        <begin position="1649"/>
        <end position="1664"/>
    </location>
</feature>
<feature type="compositionally biased region" description="Basic and acidic residues" evidence="1">
    <location>
        <begin position="1835"/>
        <end position="1849"/>
    </location>
</feature>
<feature type="compositionally biased region" description="Polar residues" evidence="1">
    <location>
        <begin position="1264"/>
        <end position="1274"/>
    </location>
</feature>
<feature type="compositionally biased region" description="Low complexity" evidence="1">
    <location>
        <begin position="1951"/>
        <end position="1962"/>
    </location>
</feature>
<feature type="compositionally biased region" description="Polar residues" evidence="1">
    <location>
        <begin position="534"/>
        <end position="550"/>
    </location>
</feature>
<feature type="compositionally biased region" description="Polar residues" evidence="1">
    <location>
        <begin position="465"/>
        <end position="482"/>
    </location>
</feature>
<feature type="compositionally biased region" description="Polar residues" evidence="1">
    <location>
        <begin position="1850"/>
        <end position="1870"/>
    </location>
</feature>
<evidence type="ECO:0000256" key="1">
    <source>
        <dbReference type="SAM" id="MobiDB-lite"/>
    </source>
</evidence>
<feature type="compositionally biased region" description="Basic and acidic residues" evidence="1">
    <location>
        <begin position="2556"/>
        <end position="2575"/>
    </location>
</feature>
<feature type="region of interest" description="Disordered" evidence="1">
    <location>
        <begin position="591"/>
        <end position="614"/>
    </location>
</feature>
<feature type="region of interest" description="Disordered" evidence="1">
    <location>
        <begin position="1951"/>
        <end position="2014"/>
    </location>
</feature>
<feature type="region of interest" description="Disordered" evidence="1">
    <location>
        <begin position="145"/>
        <end position="172"/>
    </location>
</feature>
<keyword evidence="3" id="KW-1185">Reference proteome</keyword>
<feature type="compositionally biased region" description="Polar residues" evidence="1">
    <location>
        <begin position="2325"/>
        <end position="2343"/>
    </location>
</feature>
<feature type="region of interest" description="Disordered" evidence="1">
    <location>
        <begin position="2080"/>
        <end position="2155"/>
    </location>
</feature>
<feature type="region of interest" description="Disordered" evidence="1">
    <location>
        <begin position="2034"/>
        <end position="2063"/>
    </location>
</feature>
<feature type="region of interest" description="Disordered" evidence="1">
    <location>
        <begin position="1649"/>
        <end position="1714"/>
    </location>
</feature>
<feature type="compositionally biased region" description="Low complexity" evidence="1">
    <location>
        <begin position="405"/>
        <end position="415"/>
    </location>
</feature>
<feature type="compositionally biased region" description="Low complexity" evidence="1">
    <location>
        <begin position="259"/>
        <end position="276"/>
    </location>
</feature>
<dbReference type="Proteomes" id="UP000069272">
    <property type="component" value="Chromosome 3L"/>
</dbReference>
<feature type="compositionally biased region" description="Polar residues" evidence="1">
    <location>
        <begin position="639"/>
        <end position="648"/>
    </location>
</feature>
<feature type="region of interest" description="Disordered" evidence="1">
    <location>
        <begin position="2173"/>
        <end position="2199"/>
    </location>
</feature>
<feature type="compositionally biased region" description="Acidic residues" evidence="1">
    <location>
        <begin position="1139"/>
        <end position="1152"/>
    </location>
</feature>
<accession>A0A182FGL3</accession>
<feature type="compositionally biased region" description="Polar residues" evidence="1">
    <location>
        <begin position="805"/>
        <end position="816"/>
    </location>
</feature>
<protein>
    <recommendedName>
        <fullName evidence="4">HP domain-containing protein</fullName>
    </recommendedName>
</protein>
<reference evidence="2" key="2">
    <citation type="submission" date="2022-08" db="UniProtKB">
        <authorList>
            <consortium name="EnsemblMetazoa"/>
        </authorList>
    </citation>
    <scope>IDENTIFICATION</scope>
    <source>
        <strain evidence="2">STECLA/ALBI9_A</strain>
    </source>
</reference>
<evidence type="ECO:0008006" key="4">
    <source>
        <dbReference type="Google" id="ProtNLM"/>
    </source>
</evidence>
<feature type="region of interest" description="Disordered" evidence="1">
    <location>
        <begin position="1882"/>
        <end position="1931"/>
    </location>
</feature>
<feature type="compositionally biased region" description="Low complexity" evidence="1">
    <location>
        <begin position="1230"/>
        <end position="1244"/>
    </location>
</feature>
<feature type="compositionally biased region" description="Low complexity" evidence="1">
    <location>
        <begin position="2176"/>
        <end position="2195"/>
    </location>
</feature>
<feature type="region of interest" description="Disordered" evidence="1">
    <location>
        <begin position="2463"/>
        <end position="2511"/>
    </location>
</feature>
<feature type="region of interest" description="Disordered" evidence="1">
    <location>
        <begin position="2274"/>
        <end position="2399"/>
    </location>
</feature>
<feature type="region of interest" description="Disordered" evidence="1">
    <location>
        <begin position="1065"/>
        <end position="1170"/>
    </location>
</feature>
<feature type="compositionally biased region" description="Basic and acidic residues" evidence="1">
    <location>
        <begin position="448"/>
        <end position="461"/>
    </location>
</feature>
<proteinExistence type="predicted"/>
<feature type="region of interest" description="Disordered" evidence="1">
    <location>
        <begin position="371"/>
        <end position="420"/>
    </location>
</feature>
<feature type="compositionally biased region" description="Low complexity" evidence="1">
    <location>
        <begin position="1977"/>
        <end position="1989"/>
    </location>
</feature>
<feature type="compositionally biased region" description="Basic and acidic residues" evidence="1">
    <location>
        <begin position="1550"/>
        <end position="1563"/>
    </location>
</feature>
<feature type="compositionally biased region" description="Basic residues" evidence="1">
    <location>
        <begin position="202"/>
        <end position="216"/>
    </location>
</feature>
<feature type="compositionally biased region" description="Low complexity" evidence="1">
    <location>
        <begin position="371"/>
        <end position="381"/>
    </location>
</feature>
<feature type="compositionally biased region" description="Polar residues" evidence="1">
    <location>
        <begin position="1902"/>
        <end position="1914"/>
    </location>
</feature>
<feature type="compositionally biased region" description="Gly residues" evidence="1">
    <location>
        <begin position="2815"/>
        <end position="2827"/>
    </location>
</feature>
<feature type="region of interest" description="Disordered" evidence="1">
    <location>
        <begin position="1319"/>
        <end position="1353"/>
    </location>
</feature>
<feature type="region of interest" description="Disordered" evidence="1">
    <location>
        <begin position="1"/>
        <end position="85"/>
    </location>
</feature>
<feature type="compositionally biased region" description="Basic residues" evidence="1">
    <location>
        <begin position="148"/>
        <end position="165"/>
    </location>
</feature>
<dbReference type="STRING" id="7167.A0A182FGL3"/>
<feature type="compositionally biased region" description="Polar residues" evidence="1">
    <location>
        <begin position="2369"/>
        <end position="2381"/>
    </location>
</feature>
<feature type="compositionally biased region" description="Low complexity" evidence="1">
    <location>
        <begin position="1693"/>
        <end position="1711"/>
    </location>
</feature>
<feature type="compositionally biased region" description="Low complexity" evidence="1">
    <location>
        <begin position="1388"/>
        <end position="1405"/>
    </location>
</feature>
<feature type="compositionally biased region" description="Low complexity" evidence="1">
    <location>
        <begin position="217"/>
        <end position="229"/>
    </location>
</feature>
<dbReference type="VEuPathDB" id="VectorBase:AALB005654"/>
<organism evidence="2 3">
    <name type="scientific">Anopheles albimanus</name>
    <name type="common">New world malaria mosquito</name>
    <dbReference type="NCBI Taxonomy" id="7167"/>
    <lineage>
        <taxon>Eukaryota</taxon>
        <taxon>Metazoa</taxon>
        <taxon>Ecdysozoa</taxon>
        <taxon>Arthropoda</taxon>
        <taxon>Hexapoda</taxon>
        <taxon>Insecta</taxon>
        <taxon>Pterygota</taxon>
        <taxon>Neoptera</taxon>
        <taxon>Endopterygota</taxon>
        <taxon>Diptera</taxon>
        <taxon>Nematocera</taxon>
        <taxon>Culicoidea</taxon>
        <taxon>Culicidae</taxon>
        <taxon>Anophelinae</taxon>
        <taxon>Anopheles</taxon>
    </lineage>
</organism>
<dbReference type="VEuPathDB" id="VectorBase:AALB20_037200"/>
<feature type="compositionally biased region" description="Polar residues" evidence="1">
    <location>
        <begin position="1682"/>
        <end position="1692"/>
    </location>
</feature>
<feature type="compositionally biased region" description="Low complexity" evidence="1">
    <location>
        <begin position="2278"/>
        <end position="2289"/>
    </location>
</feature>
<feature type="compositionally biased region" description="Low complexity" evidence="1">
    <location>
        <begin position="2036"/>
        <end position="2049"/>
    </location>
</feature>
<feature type="region of interest" description="Disordered" evidence="1">
    <location>
        <begin position="2775"/>
        <end position="2847"/>
    </location>
</feature>
<feature type="compositionally biased region" description="Basic and acidic residues" evidence="1">
    <location>
        <begin position="1915"/>
        <end position="1927"/>
    </location>
</feature>
<feature type="compositionally biased region" description="Low complexity" evidence="1">
    <location>
        <begin position="2802"/>
        <end position="2814"/>
    </location>
</feature>
<feature type="compositionally biased region" description="Polar residues" evidence="1">
    <location>
        <begin position="2140"/>
        <end position="2155"/>
    </location>
</feature>
<feature type="compositionally biased region" description="Low complexity" evidence="1">
    <location>
        <begin position="657"/>
        <end position="669"/>
    </location>
</feature>
<feature type="region of interest" description="Disordered" evidence="1">
    <location>
        <begin position="1522"/>
        <end position="1609"/>
    </location>
</feature>
<feature type="compositionally biased region" description="Low complexity" evidence="1">
    <location>
        <begin position="1289"/>
        <end position="1307"/>
    </location>
</feature>
<evidence type="ECO:0000313" key="3">
    <source>
        <dbReference type="Proteomes" id="UP000069272"/>
    </source>
</evidence>
<feature type="compositionally biased region" description="Polar residues" evidence="1">
    <location>
        <begin position="867"/>
        <end position="884"/>
    </location>
</feature>
<feature type="compositionally biased region" description="Low complexity" evidence="1">
    <location>
        <begin position="592"/>
        <end position="601"/>
    </location>
</feature>
<feature type="region of interest" description="Disordered" evidence="1">
    <location>
        <begin position="184"/>
        <end position="288"/>
    </location>
</feature>
<feature type="compositionally biased region" description="Polar residues" evidence="1">
    <location>
        <begin position="1320"/>
        <end position="1339"/>
    </location>
</feature>
<feature type="compositionally biased region" description="Low complexity" evidence="1">
    <location>
        <begin position="1997"/>
        <end position="2006"/>
    </location>
</feature>
<reference evidence="2 3" key="1">
    <citation type="journal article" date="2017" name="G3 (Bethesda)">
        <title>The Physical Genome Mapping of Anopheles albimanus Corrected Scaffold Misassemblies and Identified Interarm Rearrangements in Genus Anopheles.</title>
        <authorList>
            <person name="Artemov G.N."/>
            <person name="Peery A.N."/>
            <person name="Jiang X."/>
            <person name="Tu Z."/>
            <person name="Stegniy V.N."/>
            <person name="Sharakhova M.V."/>
            <person name="Sharakhov I.V."/>
        </authorList>
    </citation>
    <scope>NUCLEOTIDE SEQUENCE [LARGE SCALE GENOMIC DNA]</scope>
    <source>
        <strain evidence="2 3">ALBI9_A</strain>
    </source>
</reference>
<feature type="compositionally biased region" description="Low complexity" evidence="1">
    <location>
        <begin position="501"/>
        <end position="514"/>
    </location>
</feature>
<feature type="compositionally biased region" description="Low complexity" evidence="1">
    <location>
        <begin position="388"/>
        <end position="398"/>
    </location>
</feature>
<feature type="compositionally biased region" description="Polar residues" evidence="1">
    <location>
        <begin position="2501"/>
        <end position="2511"/>
    </location>
</feature>
<feature type="compositionally biased region" description="Gly residues" evidence="1">
    <location>
        <begin position="2080"/>
        <end position="2091"/>
    </location>
</feature>
<feature type="region of interest" description="Disordered" evidence="1">
    <location>
        <begin position="2550"/>
        <end position="2595"/>
    </location>
</feature>
<feature type="compositionally biased region" description="Polar residues" evidence="1">
    <location>
        <begin position="726"/>
        <end position="736"/>
    </location>
</feature>
<feature type="compositionally biased region" description="Basic and acidic residues" evidence="1">
    <location>
        <begin position="1751"/>
        <end position="1760"/>
    </location>
</feature>
<dbReference type="EnsemblMetazoa" id="AALB005654-RA">
    <property type="protein sequence ID" value="AALB005654-PA"/>
    <property type="gene ID" value="AALB005654"/>
</dbReference>
<feature type="region of interest" description="Disordered" evidence="1">
    <location>
        <begin position="1228"/>
        <end position="1307"/>
    </location>
</feature>
<feature type="compositionally biased region" description="Basic and acidic residues" evidence="1">
    <location>
        <begin position="2093"/>
        <end position="2109"/>
    </location>
</feature>
<feature type="compositionally biased region" description="Polar residues" evidence="1">
    <location>
        <begin position="184"/>
        <end position="193"/>
    </location>
</feature>
<feature type="compositionally biased region" description="Basic and acidic residues" evidence="1">
    <location>
        <begin position="1533"/>
        <end position="1542"/>
    </location>
</feature>
<feature type="compositionally biased region" description="Polar residues" evidence="1">
    <location>
        <begin position="891"/>
        <end position="910"/>
    </location>
</feature>
<feature type="compositionally biased region" description="Low complexity" evidence="1">
    <location>
        <begin position="1428"/>
        <end position="1444"/>
    </location>
</feature>
<feature type="compositionally biased region" description="Polar residues" evidence="1">
    <location>
        <begin position="2290"/>
        <end position="2299"/>
    </location>
</feature>